<sequence>MKAIKLAYRIYKKIRQLLWTGFVRIRCKSYAGLVRANARTWVTRNTVLGHNVNFNGMEITGGGRVVIGDNFHSGPGCLFVTEFHNYDNGKAIPYDETTVIKDVVVGDNVWLGSRVIVLGGVSIGEGAIIQAGSVVVADVPACAIAGGHPAKVFKYRNIEHYERLKAAGKFM</sequence>
<proteinExistence type="inferred from homology"/>
<dbReference type="Proteomes" id="UP001158058">
    <property type="component" value="Unassembled WGS sequence"/>
</dbReference>
<dbReference type="EMBL" id="JAODZF010000001">
    <property type="protein sequence ID" value="MDH0140987.1"/>
    <property type="molecule type" value="Genomic_DNA"/>
</dbReference>
<evidence type="ECO:0000313" key="4">
    <source>
        <dbReference type="Proteomes" id="UP001158058"/>
    </source>
</evidence>
<dbReference type="RefSeq" id="WP_279999388.1">
    <property type="nucleotide sequence ID" value="NZ_JAODZF010000001.1"/>
</dbReference>
<dbReference type="Pfam" id="PF00132">
    <property type="entry name" value="Hexapep"/>
    <property type="match status" value="1"/>
</dbReference>
<dbReference type="InterPro" id="IPR001451">
    <property type="entry name" value="Hexapep"/>
</dbReference>
<keyword evidence="2" id="KW-0808">Transferase</keyword>
<dbReference type="PANTHER" id="PTHR23416:SF23">
    <property type="entry name" value="ACETYLTRANSFERASE C18B11.09C-RELATED"/>
    <property type="match status" value="1"/>
</dbReference>
<dbReference type="SUPFAM" id="SSF51161">
    <property type="entry name" value="Trimeric LpxA-like enzymes"/>
    <property type="match status" value="1"/>
</dbReference>
<comment type="similarity">
    <text evidence="1">Belongs to the transferase hexapeptide repeat family.</text>
</comment>
<dbReference type="Gene3D" id="2.160.10.10">
    <property type="entry name" value="Hexapeptide repeat proteins"/>
    <property type="match status" value="1"/>
</dbReference>
<organism evidence="3 4">
    <name type="scientific">Aquipseudomonas alcaligenes</name>
    <name type="common">Pseudomonas alcaligenes</name>
    <dbReference type="NCBI Taxonomy" id="43263"/>
    <lineage>
        <taxon>Bacteria</taxon>
        <taxon>Pseudomonadati</taxon>
        <taxon>Pseudomonadota</taxon>
        <taxon>Gammaproteobacteria</taxon>
        <taxon>Pseudomonadales</taxon>
        <taxon>Pseudomonadaceae</taxon>
        <taxon>Aquipseudomonas</taxon>
    </lineage>
</organism>
<keyword evidence="3" id="KW-0012">Acyltransferase</keyword>
<dbReference type="GO" id="GO:0005829">
    <property type="term" value="C:cytosol"/>
    <property type="evidence" value="ECO:0007669"/>
    <property type="project" value="TreeGrafter"/>
</dbReference>
<evidence type="ECO:0000256" key="2">
    <source>
        <dbReference type="ARBA" id="ARBA00022679"/>
    </source>
</evidence>
<dbReference type="AlphaFoldDB" id="A0AB73HTE9"/>
<dbReference type="GO" id="GO:0008374">
    <property type="term" value="F:O-acyltransferase activity"/>
    <property type="evidence" value="ECO:0007669"/>
    <property type="project" value="TreeGrafter"/>
</dbReference>
<dbReference type="InterPro" id="IPR011004">
    <property type="entry name" value="Trimer_LpxA-like_sf"/>
</dbReference>
<evidence type="ECO:0000256" key="1">
    <source>
        <dbReference type="ARBA" id="ARBA00007274"/>
    </source>
</evidence>
<evidence type="ECO:0000313" key="3">
    <source>
        <dbReference type="EMBL" id="MDH0140987.1"/>
    </source>
</evidence>
<dbReference type="InterPro" id="IPR051159">
    <property type="entry name" value="Hexapeptide_acetyltransf"/>
</dbReference>
<accession>A0AB73HTE9</accession>
<protein>
    <submittedName>
        <fullName evidence="3">Acyltransferase</fullName>
    </submittedName>
</protein>
<gene>
    <name evidence="3" type="ORF">N7380_01555</name>
</gene>
<name>A0AB73HTE9_AQUAC</name>
<reference evidence="3" key="1">
    <citation type="submission" date="2022-09" db="EMBL/GenBank/DDBJ databases">
        <title>Intensive care unit water sources are persistently colonized with multi-drug resistant bacteria and are the site of extensive horizontal gene transfer of antibiotic resistance genes.</title>
        <authorList>
            <person name="Diorio-Toth L."/>
        </authorList>
    </citation>
    <scope>NUCLEOTIDE SEQUENCE</scope>
    <source>
        <strain evidence="3">GD04146</strain>
    </source>
</reference>
<dbReference type="PANTHER" id="PTHR23416">
    <property type="entry name" value="SIALIC ACID SYNTHASE-RELATED"/>
    <property type="match status" value="1"/>
</dbReference>
<comment type="caution">
    <text evidence="3">The sequence shown here is derived from an EMBL/GenBank/DDBJ whole genome shotgun (WGS) entry which is preliminary data.</text>
</comment>
<dbReference type="CDD" id="cd04647">
    <property type="entry name" value="LbH_MAT_like"/>
    <property type="match status" value="1"/>
</dbReference>